<evidence type="ECO:0000256" key="1">
    <source>
        <dbReference type="SAM" id="Phobius"/>
    </source>
</evidence>
<protein>
    <submittedName>
        <fullName evidence="3">PIN2/TERF1-interacting telomerase inhibitor 1</fullName>
    </submittedName>
</protein>
<dbReference type="PANTHER" id="PTHR31302">
    <property type="entry name" value="TRANSMEMBRANE PROTEIN WITH METALLOPHOSPHOESTERASE DOMAIN-RELATED"/>
    <property type="match status" value="1"/>
</dbReference>
<keyword evidence="1" id="KW-0472">Membrane</keyword>
<dbReference type="InterPro" id="IPR051158">
    <property type="entry name" value="Metallophosphoesterase_sf"/>
</dbReference>
<dbReference type="GO" id="GO:0016787">
    <property type="term" value="F:hydrolase activity"/>
    <property type="evidence" value="ECO:0007669"/>
    <property type="project" value="InterPro"/>
</dbReference>
<feature type="domain" description="G-patch" evidence="2">
    <location>
        <begin position="327"/>
        <end position="373"/>
    </location>
</feature>
<dbReference type="PROSITE" id="PS50174">
    <property type="entry name" value="G_PATCH"/>
    <property type="match status" value="1"/>
</dbReference>
<reference evidence="3" key="1">
    <citation type="journal article" date="2011" name="Genome Res.">
        <title>Deep small RNA sequencing from the nematode Ascaris reveals conservation, functional diversification, and novel developmental profiles.</title>
        <authorList>
            <person name="Wang J."/>
            <person name="Czech B."/>
            <person name="Crunk A."/>
            <person name="Wallace A."/>
            <person name="Mitreva M."/>
            <person name="Hannon G.J."/>
            <person name="Davis R.E."/>
        </authorList>
    </citation>
    <scope>NUCLEOTIDE SEQUENCE</scope>
</reference>
<proteinExistence type="evidence at transcript level"/>
<accession>F1L393</accession>
<sequence>MMAVVKFELTSSLLSIFTYFRLMTFMDVPDDIPTRQKRLQANSSNHVLRYVVAAGIIIWLLLAQMAYPLYWAGRPVQNVLFGVSLVALGVWNYVVAILFGLFCISVAINLITRLSSGRTFMKILYRWSFLRWLFGDTRAQVVFSVVVGVSLSLITFLCCNMLIVKEQVFTIRDLPKEADGIRFALISDIHVGGAVEEEHVAKIVDRVNSEAVDAVFLVGDLVDAPRPDIWRRLRPIKHLQSKFGSFYVTGNHEYYYGNALEWIEQFKAFGVHVLDNRNFNISGVCIAGVNDYSSGRSGVLEMSILAEPRRKQRISVDPQNIQWRDDDAKFGKKILERMGWRNGKGLGKREQGRNENLRLKANHSGKGLGCKHSYDDTWVAHHDDFAKLLASLNKTKKDTNENMASEIKQNAEKSMKSRMRIRYRGFTRGNDLSEYSEEDKCAVLGKKRRNIAEKQIECQSDFDKKRINFDEGNIVQSALSMNEYFAEKMQKFREMKKRKEDASLEYEKSR</sequence>
<dbReference type="InterPro" id="IPR000467">
    <property type="entry name" value="G_patch_dom"/>
</dbReference>
<dbReference type="PANTHER" id="PTHR31302:SF30">
    <property type="entry name" value="CALCINEURIN-LIKE PHOSPHOESTERASE DOMAIN-CONTAINING PROTEIN"/>
    <property type="match status" value="1"/>
</dbReference>
<dbReference type="Gene3D" id="3.60.21.10">
    <property type="match status" value="1"/>
</dbReference>
<feature type="transmembrane region" description="Helical" evidence="1">
    <location>
        <begin position="141"/>
        <end position="163"/>
    </location>
</feature>
<feature type="transmembrane region" description="Helical" evidence="1">
    <location>
        <begin position="90"/>
        <end position="112"/>
    </location>
</feature>
<dbReference type="GO" id="GO:0003676">
    <property type="term" value="F:nucleic acid binding"/>
    <property type="evidence" value="ECO:0007669"/>
    <property type="project" value="InterPro"/>
</dbReference>
<evidence type="ECO:0000259" key="2">
    <source>
        <dbReference type="PROSITE" id="PS50174"/>
    </source>
</evidence>
<keyword evidence="1" id="KW-1133">Transmembrane helix</keyword>
<dbReference type="InterPro" id="IPR029052">
    <property type="entry name" value="Metallo-depent_PP-like"/>
</dbReference>
<dbReference type="Pfam" id="PF00149">
    <property type="entry name" value="Metallophos"/>
    <property type="match status" value="1"/>
</dbReference>
<keyword evidence="1" id="KW-0812">Transmembrane</keyword>
<feature type="transmembrane region" description="Helical" evidence="1">
    <location>
        <begin position="50"/>
        <end position="70"/>
    </location>
</feature>
<organism evidence="3">
    <name type="scientific">Ascaris suum</name>
    <name type="common">Pig roundworm</name>
    <name type="synonym">Ascaris lumbricoides</name>
    <dbReference type="NCBI Taxonomy" id="6253"/>
    <lineage>
        <taxon>Eukaryota</taxon>
        <taxon>Metazoa</taxon>
        <taxon>Ecdysozoa</taxon>
        <taxon>Nematoda</taxon>
        <taxon>Chromadorea</taxon>
        <taxon>Rhabditida</taxon>
        <taxon>Spirurina</taxon>
        <taxon>Ascaridomorpha</taxon>
        <taxon>Ascaridoidea</taxon>
        <taxon>Ascarididae</taxon>
        <taxon>Ascaris</taxon>
    </lineage>
</organism>
<dbReference type="SMART" id="SM00443">
    <property type="entry name" value="G_patch"/>
    <property type="match status" value="1"/>
</dbReference>
<name>F1L393_ASCSU</name>
<dbReference type="InterPro" id="IPR004843">
    <property type="entry name" value="Calcineurin-like_PHP"/>
</dbReference>
<dbReference type="SUPFAM" id="SSF56300">
    <property type="entry name" value="Metallo-dependent phosphatases"/>
    <property type="match status" value="1"/>
</dbReference>
<dbReference type="AlphaFoldDB" id="F1L393"/>
<evidence type="ECO:0000313" key="3">
    <source>
        <dbReference type="EMBL" id="ADY44597.1"/>
    </source>
</evidence>
<dbReference type="Pfam" id="PF01585">
    <property type="entry name" value="G-patch"/>
    <property type="match status" value="1"/>
</dbReference>
<dbReference type="EMBL" id="JI170509">
    <property type="protein sequence ID" value="ADY44597.1"/>
    <property type="molecule type" value="mRNA"/>
</dbReference>